<dbReference type="STRING" id="395494.Galf_1711"/>
<accession>D9SGS6</accession>
<evidence type="ECO:0000313" key="2">
    <source>
        <dbReference type="EMBL" id="ADL55723.1"/>
    </source>
</evidence>
<dbReference type="PANTHER" id="PTHR33525">
    <property type="match status" value="1"/>
</dbReference>
<keyword evidence="3" id="KW-1185">Reference proteome</keyword>
<dbReference type="InterPro" id="IPR006675">
    <property type="entry name" value="HDIG_dom"/>
</dbReference>
<dbReference type="HOGENOM" id="CLU_048246_4_0_4"/>
<dbReference type="NCBIfam" id="TIGR00277">
    <property type="entry name" value="HDIG"/>
    <property type="match status" value="1"/>
</dbReference>
<dbReference type="Proteomes" id="UP000001235">
    <property type="component" value="Chromosome"/>
</dbReference>
<dbReference type="EMBL" id="CP002159">
    <property type="protein sequence ID" value="ADL55723.1"/>
    <property type="molecule type" value="Genomic_DNA"/>
</dbReference>
<dbReference type="KEGG" id="gca:Galf_1711"/>
<gene>
    <name evidence="2" type="ordered locus">Galf_1711</name>
</gene>
<dbReference type="InterPro" id="IPR052340">
    <property type="entry name" value="RNase_Y/CdgJ"/>
</dbReference>
<dbReference type="GO" id="GO:0016787">
    <property type="term" value="F:hydrolase activity"/>
    <property type="evidence" value="ECO:0007669"/>
    <property type="project" value="UniProtKB-KW"/>
</dbReference>
<sequence>MTKISTELTLRLSAAVESMPVFPKSVQRILELSRDINCRPKELVMVIEQDPVMTMKLLRVINSACYGLPKQVTSVSQSMVYLGLNTLKNMALSFAAMGALPPQGNLGFDIQGYLDHSLSTAILARTLCQKYSDDDTDPADCYIAGLLHDFGKVVFAQFMQAEFTAALTLAAHTNISLHAAERQIIGTDHTVLGGMLVEKWRFPAALTNTIRTHHDDAAPDNTVQSCLFVANQISKQLALGNAGNLIVEALPPALCERFNGSLQDIIADLGDISRLTSEAQIIAQAARESRT</sequence>
<evidence type="ECO:0000259" key="1">
    <source>
        <dbReference type="PROSITE" id="PS51833"/>
    </source>
</evidence>
<dbReference type="CDD" id="cd00077">
    <property type="entry name" value="HDc"/>
    <property type="match status" value="1"/>
</dbReference>
<evidence type="ECO:0000313" key="3">
    <source>
        <dbReference type="Proteomes" id="UP000001235"/>
    </source>
</evidence>
<proteinExistence type="predicted"/>
<reference evidence="2 3" key="1">
    <citation type="submission" date="2010-08" db="EMBL/GenBank/DDBJ databases">
        <title>Complete sequence of Gallionella capsiferriformans ES-2.</title>
        <authorList>
            <consortium name="US DOE Joint Genome Institute"/>
            <person name="Lucas S."/>
            <person name="Copeland A."/>
            <person name="Lapidus A."/>
            <person name="Cheng J.-F."/>
            <person name="Bruce D."/>
            <person name="Goodwin L."/>
            <person name="Pitluck S."/>
            <person name="Chertkov O."/>
            <person name="Davenport K.W."/>
            <person name="Detter J.C."/>
            <person name="Han C."/>
            <person name="Tapia R."/>
            <person name="Land M."/>
            <person name="Hauser L."/>
            <person name="Chang Y.-J."/>
            <person name="Jeffries C."/>
            <person name="Kyrpides N."/>
            <person name="Ivanova N."/>
            <person name="Mikhailova N."/>
            <person name="Shelobolina E.S."/>
            <person name="Picardal F."/>
            <person name="Roden E."/>
            <person name="Emerson D."/>
            <person name="Woyke T."/>
        </authorList>
    </citation>
    <scope>NUCLEOTIDE SEQUENCE [LARGE SCALE GENOMIC DNA]</scope>
    <source>
        <strain evidence="2 3">ES-2</strain>
    </source>
</reference>
<dbReference type="SMART" id="SM00471">
    <property type="entry name" value="HDc"/>
    <property type="match status" value="1"/>
</dbReference>
<name>D9SGS6_GALCS</name>
<dbReference type="Gene3D" id="1.10.3210.10">
    <property type="entry name" value="Hypothetical protein af1432"/>
    <property type="match status" value="1"/>
</dbReference>
<dbReference type="SUPFAM" id="SSF109604">
    <property type="entry name" value="HD-domain/PDEase-like"/>
    <property type="match status" value="1"/>
</dbReference>
<keyword evidence="2" id="KW-0378">Hydrolase</keyword>
<dbReference type="PANTHER" id="PTHR33525:SF3">
    <property type="entry name" value="RIBONUCLEASE Y"/>
    <property type="match status" value="1"/>
</dbReference>
<dbReference type="PROSITE" id="PS51833">
    <property type="entry name" value="HDOD"/>
    <property type="match status" value="1"/>
</dbReference>
<protein>
    <submittedName>
        <fullName evidence="2">Metal dependent phosphohydrolase</fullName>
    </submittedName>
</protein>
<dbReference type="InterPro" id="IPR013976">
    <property type="entry name" value="HDOD"/>
</dbReference>
<dbReference type="RefSeq" id="WP_013293661.1">
    <property type="nucleotide sequence ID" value="NC_014394.1"/>
</dbReference>
<dbReference type="InterPro" id="IPR003607">
    <property type="entry name" value="HD/PDEase_dom"/>
</dbReference>
<dbReference type="Pfam" id="PF08668">
    <property type="entry name" value="HDOD"/>
    <property type="match status" value="1"/>
</dbReference>
<organism evidence="2 3">
    <name type="scientific">Gallionella capsiferriformans (strain ES-2)</name>
    <name type="common">Gallionella ferruginea capsiferriformans (strain ES-2)</name>
    <dbReference type="NCBI Taxonomy" id="395494"/>
    <lineage>
        <taxon>Bacteria</taxon>
        <taxon>Pseudomonadati</taxon>
        <taxon>Pseudomonadota</taxon>
        <taxon>Betaproteobacteria</taxon>
        <taxon>Nitrosomonadales</taxon>
        <taxon>Gallionellaceae</taxon>
        <taxon>Gallionella</taxon>
    </lineage>
</organism>
<dbReference type="eggNOG" id="COG1639">
    <property type="taxonomic scope" value="Bacteria"/>
</dbReference>
<dbReference type="AlphaFoldDB" id="D9SGS6"/>
<feature type="domain" description="HDOD" evidence="1">
    <location>
        <begin position="19"/>
        <end position="216"/>
    </location>
</feature>